<dbReference type="InterPro" id="IPR002763">
    <property type="entry name" value="DUF72"/>
</dbReference>
<proteinExistence type="predicted"/>
<dbReference type="Pfam" id="PF01904">
    <property type="entry name" value="DUF72"/>
    <property type="match status" value="1"/>
</dbReference>
<reference evidence="1 2" key="1">
    <citation type="journal article" date="2015" name="Genome Announc.">
        <title>Expanding the biotechnology potential of lactobacilli through comparative genomics of 213 strains and associated genera.</title>
        <authorList>
            <person name="Sun Z."/>
            <person name="Harris H.M."/>
            <person name="McCann A."/>
            <person name="Guo C."/>
            <person name="Argimon S."/>
            <person name="Zhang W."/>
            <person name="Yang X."/>
            <person name="Jeffery I.B."/>
            <person name="Cooney J.C."/>
            <person name="Kagawa T.F."/>
            <person name="Liu W."/>
            <person name="Song Y."/>
            <person name="Salvetti E."/>
            <person name="Wrobel A."/>
            <person name="Rasinkangas P."/>
            <person name="Parkhill J."/>
            <person name="Rea M.C."/>
            <person name="O'Sullivan O."/>
            <person name="Ritari J."/>
            <person name="Douillard F.P."/>
            <person name="Paul Ross R."/>
            <person name="Yang R."/>
            <person name="Briner A.E."/>
            <person name="Felis G.E."/>
            <person name="de Vos W.M."/>
            <person name="Barrangou R."/>
            <person name="Klaenhammer T.R."/>
            <person name="Caufield P.W."/>
            <person name="Cui Y."/>
            <person name="Zhang H."/>
            <person name="O'Toole P.W."/>
        </authorList>
    </citation>
    <scope>NUCLEOTIDE SEQUENCE [LARGE SCALE GENOMIC DNA]</scope>
    <source>
        <strain evidence="1 2">DSM 15707</strain>
    </source>
</reference>
<comment type="caution">
    <text evidence="1">The sequence shown here is derived from an EMBL/GenBank/DDBJ whole genome shotgun (WGS) entry which is preliminary data.</text>
</comment>
<gene>
    <name evidence="1" type="ORF">FC70_GL000072</name>
</gene>
<dbReference type="EMBL" id="AZFE01000001">
    <property type="protein sequence ID" value="KRL58184.1"/>
    <property type="molecule type" value="Genomic_DNA"/>
</dbReference>
<protein>
    <recommendedName>
        <fullName evidence="3">DUF72 domain-containing protein</fullName>
    </recommendedName>
</protein>
<dbReference type="AlphaFoldDB" id="A0A0R1RY31"/>
<dbReference type="PANTHER" id="PTHR30348:SF13">
    <property type="entry name" value="UPF0759 PROTEIN YUNF"/>
    <property type="match status" value="1"/>
</dbReference>
<evidence type="ECO:0000313" key="1">
    <source>
        <dbReference type="EMBL" id="KRL58184.1"/>
    </source>
</evidence>
<evidence type="ECO:0000313" key="2">
    <source>
        <dbReference type="Proteomes" id="UP000051697"/>
    </source>
</evidence>
<name>A0A0R1RY31_9LACO</name>
<accession>A0A0R1RY31</accession>
<dbReference type="PANTHER" id="PTHR30348">
    <property type="entry name" value="UNCHARACTERIZED PROTEIN YECE"/>
    <property type="match status" value="1"/>
</dbReference>
<sequence>MTSLTRNEKKLNYFIDGVITVITIGLTTWSDHPNLINDEQRAVQLSEYSAVFPVAEVDTTFYGIPKPATFLMWLKQVPSAFQFIVKANREMTMHPNVDQPITEPARLQIFTDFRERMQLLTTTNQLKTVLFQFPPTFNATHENIQYLMSLRSLMADLPISIEFRNMTWFDEAVLPTLPDFFQELNYDLVAVDEPQGLTNSAAFVLNQQTKIIRLHGQNKRGWQDSGSQWRKERTNYRYTTAELTNLATKIKANGTADSCIIFNNNGGHDAADNALELQRLLQLQFPNLGPKPPQQLGLF</sequence>
<dbReference type="InterPro" id="IPR036520">
    <property type="entry name" value="UPF0759_sf"/>
</dbReference>
<organism evidence="1 2">
    <name type="scientific">Paucilactobacillus oligofermentans DSM 15707 = LMG 22743</name>
    <dbReference type="NCBI Taxonomy" id="1423778"/>
    <lineage>
        <taxon>Bacteria</taxon>
        <taxon>Bacillati</taxon>
        <taxon>Bacillota</taxon>
        <taxon>Bacilli</taxon>
        <taxon>Lactobacillales</taxon>
        <taxon>Lactobacillaceae</taxon>
        <taxon>Paucilactobacillus</taxon>
    </lineage>
</organism>
<evidence type="ECO:0008006" key="3">
    <source>
        <dbReference type="Google" id="ProtNLM"/>
    </source>
</evidence>
<dbReference type="PATRIC" id="fig|1423778.4.peg.82"/>
<dbReference type="Proteomes" id="UP000051697">
    <property type="component" value="Unassembled WGS sequence"/>
</dbReference>
<dbReference type="Gene3D" id="3.20.20.410">
    <property type="entry name" value="Protein of unknown function UPF0759"/>
    <property type="match status" value="1"/>
</dbReference>
<keyword evidence="2" id="KW-1185">Reference proteome</keyword>
<dbReference type="STRING" id="1423778.FC70_GL000072"/>
<dbReference type="SUPFAM" id="SSF117396">
    <property type="entry name" value="TM1631-like"/>
    <property type="match status" value="1"/>
</dbReference>